<sequence>MGTGFVDVSYQAFDECRTRVRTASKEFDLGNVLKDSKSKAPAEPTSATLFGTLDGAHELAAKMDAAWTGIRVEMNSGQIKLESVERALDGVETNLRTAAAASGA</sequence>
<name>A0A5S4GT19_9ACTN</name>
<keyword evidence="2" id="KW-1185">Reference proteome</keyword>
<comment type="caution">
    <text evidence="1">The sequence shown here is derived from an EMBL/GenBank/DDBJ whole genome shotgun (WGS) entry which is preliminary data.</text>
</comment>
<reference evidence="1 2" key="1">
    <citation type="submission" date="2019-05" db="EMBL/GenBank/DDBJ databases">
        <title>Draft genome sequence of Nonomuraea zeae DSM 100528.</title>
        <authorList>
            <person name="Saricaoglu S."/>
            <person name="Isik K."/>
        </authorList>
    </citation>
    <scope>NUCLEOTIDE SEQUENCE [LARGE SCALE GENOMIC DNA]</scope>
    <source>
        <strain evidence="1 2">DSM 100528</strain>
    </source>
</reference>
<protein>
    <recommendedName>
        <fullName evidence="3">WXG100 family type VII secretion target</fullName>
    </recommendedName>
</protein>
<evidence type="ECO:0000313" key="2">
    <source>
        <dbReference type="Proteomes" id="UP000306628"/>
    </source>
</evidence>
<accession>A0A5S4GT19</accession>
<dbReference type="Proteomes" id="UP000306628">
    <property type="component" value="Unassembled WGS sequence"/>
</dbReference>
<organism evidence="1 2">
    <name type="scientific">Nonomuraea zeae</name>
    <dbReference type="NCBI Taxonomy" id="1642303"/>
    <lineage>
        <taxon>Bacteria</taxon>
        <taxon>Bacillati</taxon>
        <taxon>Actinomycetota</taxon>
        <taxon>Actinomycetes</taxon>
        <taxon>Streptosporangiales</taxon>
        <taxon>Streptosporangiaceae</taxon>
        <taxon>Nonomuraea</taxon>
    </lineage>
</organism>
<evidence type="ECO:0008006" key="3">
    <source>
        <dbReference type="Google" id="ProtNLM"/>
    </source>
</evidence>
<evidence type="ECO:0000313" key="1">
    <source>
        <dbReference type="EMBL" id="TMR35979.1"/>
    </source>
</evidence>
<gene>
    <name evidence="1" type="ORF">ETD85_12205</name>
</gene>
<dbReference type="AlphaFoldDB" id="A0A5S4GT19"/>
<dbReference type="OrthoDB" id="3539763at2"/>
<proteinExistence type="predicted"/>
<dbReference type="RefSeq" id="WP_138689777.1">
    <property type="nucleotide sequence ID" value="NZ_JBHSAZ010000089.1"/>
</dbReference>
<dbReference type="EMBL" id="VCKX01000028">
    <property type="protein sequence ID" value="TMR35979.1"/>
    <property type="molecule type" value="Genomic_DNA"/>
</dbReference>